<organism evidence="6">
    <name type="scientific">Vanderwaltozyma polyspora (strain ATCC 22028 / DSM 70294 / BCRC 21397 / CBS 2163 / NBRC 10782 / NRRL Y-8283 / UCD 57-17)</name>
    <name type="common">Kluyveromyces polysporus</name>
    <dbReference type="NCBI Taxonomy" id="436907"/>
    <lineage>
        <taxon>Eukaryota</taxon>
        <taxon>Fungi</taxon>
        <taxon>Dikarya</taxon>
        <taxon>Ascomycota</taxon>
        <taxon>Saccharomycotina</taxon>
        <taxon>Saccharomycetes</taxon>
        <taxon>Saccharomycetales</taxon>
        <taxon>Saccharomycetaceae</taxon>
        <taxon>Vanderwaltozyma</taxon>
    </lineage>
</organism>
<name>A7TGL5_VANPO</name>
<dbReference type="PROSITE" id="PS00674">
    <property type="entry name" value="AAA"/>
    <property type="match status" value="1"/>
</dbReference>
<dbReference type="SMART" id="SM00382">
    <property type="entry name" value="AAA"/>
    <property type="match status" value="1"/>
</dbReference>
<dbReference type="InterPro" id="IPR003960">
    <property type="entry name" value="ATPase_AAA_CS"/>
</dbReference>
<protein>
    <recommendedName>
        <fullName evidence="4">AAA+ ATPase domain-containing protein</fullName>
    </recommendedName>
</protein>
<dbReference type="Pfam" id="PF00004">
    <property type="entry name" value="AAA"/>
    <property type="match status" value="1"/>
</dbReference>
<dbReference type="PANTHER" id="PTHR45991">
    <property type="entry name" value="PACHYTENE CHECKPOINT PROTEIN 2"/>
    <property type="match status" value="1"/>
</dbReference>
<dbReference type="Gene3D" id="3.40.50.300">
    <property type="entry name" value="P-loop containing nucleotide triphosphate hydrolases"/>
    <property type="match status" value="1"/>
</dbReference>
<keyword evidence="6" id="KW-1185">Reference proteome</keyword>
<dbReference type="InParanoid" id="A7TGL5"/>
<dbReference type="InterPro" id="IPR003593">
    <property type="entry name" value="AAA+_ATPase"/>
</dbReference>
<dbReference type="OMA" id="VCIEEMI"/>
<dbReference type="GO" id="GO:0005694">
    <property type="term" value="C:chromosome"/>
    <property type="evidence" value="ECO:0007669"/>
    <property type="project" value="TreeGrafter"/>
</dbReference>
<keyword evidence="2 3" id="KW-0067">ATP-binding</keyword>
<dbReference type="GO" id="GO:0016887">
    <property type="term" value="F:ATP hydrolysis activity"/>
    <property type="evidence" value="ECO:0007669"/>
    <property type="project" value="InterPro"/>
</dbReference>
<dbReference type="GO" id="GO:0007131">
    <property type="term" value="P:reciprocal meiotic recombination"/>
    <property type="evidence" value="ECO:0007669"/>
    <property type="project" value="TreeGrafter"/>
</dbReference>
<dbReference type="eggNOG" id="KOG0744">
    <property type="taxonomic scope" value="Eukaryota"/>
</dbReference>
<gene>
    <name evidence="5" type="ORF">Kpol_1048p53</name>
</gene>
<dbReference type="RefSeq" id="XP_001646480.1">
    <property type="nucleotide sequence ID" value="XM_001646430.1"/>
</dbReference>
<sequence>MSFIVDVEVRQSTIRLVYQSLKEDYSSDKCGQEADGGYMLQLKLFNKTITNVIERMLSRLPHDELVSRVITLKDLLNEGHGSIEISEPPTEAQTRIIKSLVKVILHQQQLSNGTCGTEDGQDNLILSLFIERIYCEFLPDTFPDDIQVDETDQIHNLIRVTFQTMKNPFLESQKCINNRYYKTSLFCCTNNVGVDKEPPIEEFDKIDLENSNEISSVEGETLNSFPRSKSHIDFLPISDETLGLINVNLLPSRKFENLWESLYFDQDIKQVLYNYSTISLKISNFISQSNSKEDLIHNGNNKLLLVHGPPGTGKTTVCKALCQKLSIRNITGNENIVKLDNYNGILLEISCSRIFSRWFGESAKNLTNIFKDIENLLILNESTGRFVCLLIDEVEAIAFSRDSLLSKNETTDSVRVVSTLLTLLDSLKKYNNLLVLATSNLLDSLDSAFLDRSDGIFYIGNPSRMGIKQILLSSISELLDLNILRSNYRKVVLKNKKYNEILDTLSEECFKKKLSGRYTKKLSLKCISEHFRGLPINLDSFLIALSHSICQI</sequence>
<evidence type="ECO:0000256" key="3">
    <source>
        <dbReference type="RuleBase" id="RU003651"/>
    </source>
</evidence>
<dbReference type="PhylomeDB" id="A7TGL5"/>
<dbReference type="AlphaFoldDB" id="A7TGL5"/>
<evidence type="ECO:0000313" key="5">
    <source>
        <dbReference type="EMBL" id="EDO18622.1"/>
    </source>
</evidence>
<dbReference type="GO" id="GO:0005524">
    <property type="term" value="F:ATP binding"/>
    <property type="evidence" value="ECO:0007669"/>
    <property type="project" value="UniProtKB-KW"/>
</dbReference>
<keyword evidence="1 3" id="KW-0547">Nucleotide-binding</keyword>
<dbReference type="FunCoup" id="A7TGL5">
    <property type="interactions" value="670"/>
</dbReference>
<feature type="domain" description="AAA+ ATPase" evidence="4">
    <location>
        <begin position="300"/>
        <end position="463"/>
    </location>
</feature>
<comment type="similarity">
    <text evidence="3">Belongs to the AAA ATPase family.</text>
</comment>
<dbReference type="GeneID" id="5546922"/>
<dbReference type="GO" id="GO:0005634">
    <property type="term" value="C:nucleus"/>
    <property type="evidence" value="ECO:0007669"/>
    <property type="project" value="TreeGrafter"/>
</dbReference>
<dbReference type="Proteomes" id="UP000000267">
    <property type="component" value="Unassembled WGS sequence"/>
</dbReference>
<proteinExistence type="inferred from homology"/>
<dbReference type="PANTHER" id="PTHR45991:SF1">
    <property type="entry name" value="PACHYTENE CHECKPOINT PROTEIN 2 HOMOLOG"/>
    <property type="match status" value="1"/>
</dbReference>
<accession>A7TGL5</accession>
<dbReference type="SUPFAM" id="SSF52540">
    <property type="entry name" value="P-loop containing nucleoside triphosphate hydrolases"/>
    <property type="match status" value="1"/>
</dbReference>
<evidence type="ECO:0000256" key="1">
    <source>
        <dbReference type="ARBA" id="ARBA00022741"/>
    </source>
</evidence>
<evidence type="ECO:0000256" key="2">
    <source>
        <dbReference type="ARBA" id="ARBA00022840"/>
    </source>
</evidence>
<evidence type="ECO:0000313" key="6">
    <source>
        <dbReference type="Proteomes" id="UP000000267"/>
    </source>
</evidence>
<dbReference type="InterPro" id="IPR003959">
    <property type="entry name" value="ATPase_AAA_core"/>
</dbReference>
<dbReference type="STRING" id="436907.A7TGL5"/>
<dbReference type="KEGG" id="vpo:Kpol_1048p53"/>
<dbReference type="EMBL" id="DS480387">
    <property type="protein sequence ID" value="EDO18622.1"/>
    <property type="molecule type" value="Genomic_DNA"/>
</dbReference>
<dbReference type="HOGENOM" id="CLU_028208_3_0_1"/>
<dbReference type="InterPro" id="IPR027417">
    <property type="entry name" value="P-loop_NTPase"/>
</dbReference>
<evidence type="ECO:0000259" key="4">
    <source>
        <dbReference type="SMART" id="SM00382"/>
    </source>
</evidence>
<dbReference type="GO" id="GO:0051598">
    <property type="term" value="P:meiotic recombination checkpoint signaling"/>
    <property type="evidence" value="ECO:0007669"/>
    <property type="project" value="TreeGrafter"/>
</dbReference>
<dbReference type="InterPro" id="IPR044539">
    <property type="entry name" value="Pch2-like"/>
</dbReference>
<dbReference type="OrthoDB" id="5925at2759"/>
<reference evidence="5 6" key="1">
    <citation type="journal article" date="2007" name="Proc. Natl. Acad. Sci. U.S.A.">
        <title>Independent sorting-out of thousands of duplicated gene pairs in two yeast species descended from a whole-genome duplication.</title>
        <authorList>
            <person name="Scannell D.R."/>
            <person name="Frank A.C."/>
            <person name="Conant G.C."/>
            <person name="Byrne K.P."/>
            <person name="Woolfit M."/>
            <person name="Wolfe K.H."/>
        </authorList>
    </citation>
    <scope>NUCLEOTIDE SEQUENCE [LARGE SCALE GENOMIC DNA]</scope>
    <source>
        <strain evidence="6">ATCC 22028 / DSM 70294 / BCRC 21397 / CBS 2163 / NBRC 10782 / NRRL Y-8283 / UCD 57-17</strain>
    </source>
</reference>